<dbReference type="CDD" id="cd16454">
    <property type="entry name" value="RING-H2_PA-TM-RING"/>
    <property type="match status" value="1"/>
</dbReference>
<dbReference type="EMBL" id="JBICCN010000157">
    <property type="protein sequence ID" value="KAL3088506.1"/>
    <property type="molecule type" value="Genomic_DNA"/>
</dbReference>
<dbReference type="InterPro" id="IPR013083">
    <property type="entry name" value="Znf_RING/FYVE/PHD"/>
</dbReference>
<dbReference type="PANTHER" id="PTHR46539">
    <property type="entry name" value="E3 UBIQUITIN-PROTEIN LIGASE ATL42"/>
    <property type="match status" value="1"/>
</dbReference>
<sequence>MQICIAGYGMTFVCTLILNTSPLFINGGFSFDDSKPSPSSPHIKKGSLADLMAIEKDNQTLADLLAVERQKEKEEKPSKGKTLSELFEIEDIKAEEFDEFLNETRENEHLMGIVFVPQKNEKRQKNKQKKDKNDEKPNNSKEKQKLRLMYTAVDNLNIVANIQNDSDRKNKRNRRKKRFMESPLFMALLILLITAIFVYLVNNIGTWLYNRGWDPISLAQKAMSKFKQRNVLKAMKKMPEHQINGQSDGIQQCAICLSNYKHGEKVRELMCKHNFHTKCVDVWIKQQNNCPICREEIFEISFLGKVRPKNTEQQQQQHSTAGIDEKPENSLINAAENV</sequence>
<feature type="domain" description="RING-type" evidence="11">
    <location>
        <begin position="253"/>
        <end position="294"/>
    </location>
</feature>
<evidence type="ECO:0000256" key="2">
    <source>
        <dbReference type="ARBA" id="ARBA00022692"/>
    </source>
</evidence>
<dbReference type="Proteomes" id="UP001620645">
    <property type="component" value="Unassembled WGS sequence"/>
</dbReference>
<feature type="compositionally biased region" description="Basic and acidic residues" evidence="9">
    <location>
        <begin position="131"/>
        <end position="145"/>
    </location>
</feature>
<dbReference type="AlphaFoldDB" id="A0ABD2JCZ6"/>
<dbReference type="Pfam" id="PF13639">
    <property type="entry name" value="zf-RING_2"/>
    <property type="match status" value="1"/>
</dbReference>
<evidence type="ECO:0000256" key="1">
    <source>
        <dbReference type="ARBA" id="ARBA00004370"/>
    </source>
</evidence>
<feature type="compositionally biased region" description="Polar residues" evidence="9">
    <location>
        <begin position="311"/>
        <end position="320"/>
    </location>
</feature>
<dbReference type="PANTHER" id="PTHR46539:SF1">
    <property type="entry name" value="E3 UBIQUITIN-PROTEIN LIGASE ATL42"/>
    <property type="match status" value="1"/>
</dbReference>
<evidence type="ECO:0000256" key="7">
    <source>
        <dbReference type="ARBA" id="ARBA00023136"/>
    </source>
</evidence>
<evidence type="ECO:0000256" key="4">
    <source>
        <dbReference type="ARBA" id="ARBA00022771"/>
    </source>
</evidence>
<keyword evidence="5" id="KW-0862">Zinc</keyword>
<feature type="transmembrane region" description="Helical" evidence="10">
    <location>
        <begin position="179"/>
        <end position="201"/>
    </location>
</feature>
<comment type="caution">
    <text evidence="12">The sequence shown here is derived from an EMBL/GenBank/DDBJ whole genome shotgun (WGS) entry which is preliminary data.</text>
</comment>
<evidence type="ECO:0000313" key="12">
    <source>
        <dbReference type="EMBL" id="KAL3088506.1"/>
    </source>
</evidence>
<evidence type="ECO:0000256" key="3">
    <source>
        <dbReference type="ARBA" id="ARBA00022723"/>
    </source>
</evidence>
<organism evidence="12 13">
    <name type="scientific">Heterodera schachtii</name>
    <name type="common">Sugarbeet cyst nematode worm</name>
    <name type="synonym">Tylenchus schachtii</name>
    <dbReference type="NCBI Taxonomy" id="97005"/>
    <lineage>
        <taxon>Eukaryota</taxon>
        <taxon>Metazoa</taxon>
        <taxon>Ecdysozoa</taxon>
        <taxon>Nematoda</taxon>
        <taxon>Chromadorea</taxon>
        <taxon>Rhabditida</taxon>
        <taxon>Tylenchina</taxon>
        <taxon>Tylenchomorpha</taxon>
        <taxon>Tylenchoidea</taxon>
        <taxon>Heteroderidae</taxon>
        <taxon>Heteroderinae</taxon>
        <taxon>Heterodera</taxon>
    </lineage>
</organism>
<dbReference type="Gene3D" id="3.30.40.10">
    <property type="entry name" value="Zinc/RING finger domain, C3HC4 (zinc finger)"/>
    <property type="match status" value="1"/>
</dbReference>
<keyword evidence="2 10" id="KW-0812">Transmembrane</keyword>
<evidence type="ECO:0000256" key="9">
    <source>
        <dbReference type="SAM" id="MobiDB-lite"/>
    </source>
</evidence>
<feature type="region of interest" description="Disordered" evidence="9">
    <location>
        <begin position="309"/>
        <end position="338"/>
    </location>
</feature>
<feature type="region of interest" description="Disordered" evidence="9">
    <location>
        <begin position="112"/>
        <end position="145"/>
    </location>
</feature>
<comment type="subcellular location">
    <subcellularLocation>
        <location evidence="1">Membrane</location>
    </subcellularLocation>
</comment>
<gene>
    <name evidence="12" type="ORF">niasHS_009957</name>
</gene>
<dbReference type="InterPro" id="IPR001841">
    <property type="entry name" value="Znf_RING"/>
</dbReference>
<evidence type="ECO:0000256" key="5">
    <source>
        <dbReference type="ARBA" id="ARBA00022833"/>
    </source>
</evidence>
<evidence type="ECO:0000256" key="6">
    <source>
        <dbReference type="ARBA" id="ARBA00022989"/>
    </source>
</evidence>
<dbReference type="SUPFAM" id="SSF57850">
    <property type="entry name" value="RING/U-box"/>
    <property type="match status" value="1"/>
</dbReference>
<evidence type="ECO:0000259" key="11">
    <source>
        <dbReference type="PROSITE" id="PS50089"/>
    </source>
</evidence>
<keyword evidence="4 8" id="KW-0863">Zinc-finger</keyword>
<keyword evidence="3" id="KW-0479">Metal-binding</keyword>
<evidence type="ECO:0000313" key="13">
    <source>
        <dbReference type="Proteomes" id="UP001620645"/>
    </source>
</evidence>
<dbReference type="GO" id="GO:0016020">
    <property type="term" value="C:membrane"/>
    <property type="evidence" value="ECO:0007669"/>
    <property type="project" value="UniProtKB-SubCell"/>
</dbReference>
<keyword evidence="7 10" id="KW-0472">Membrane</keyword>
<evidence type="ECO:0000256" key="10">
    <source>
        <dbReference type="SAM" id="Phobius"/>
    </source>
</evidence>
<keyword evidence="13" id="KW-1185">Reference proteome</keyword>
<name>A0ABD2JCZ6_HETSC</name>
<dbReference type="GO" id="GO:0008270">
    <property type="term" value="F:zinc ion binding"/>
    <property type="evidence" value="ECO:0007669"/>
    <property type="project" value="UniProtKB-KW"/>
</dbReference>
<dbReference type="PROSITE" id="PS50089">
    <property type="entry name" value="ZF_RING_2"/>
    <property type="match status" value="1"/>
</dbReference>
<accession>A0ABD2JCZ6</accession>
<keyword evidence="6 10" id="KW-1133">Transmembrane helix</keyword>
<reference evidence="12 13" key="1">
    <citation type="submission" date="2024-10" db="EMBL/GenBank/DDBJ databases">
        <authorList>
            <person name="Kim D."/>
        </authorList>
    </citation>
    <scope>NUCLEOTIDE SEQUENCE [LARGE SCALE GENOMIC DNA]</scope>
    <source>
        <strain evidence="12">Taebaek</strain>
    </source>
</reference>
<evidence type="ECO:0000256" key="8">
    <source>
        <dbReference type="PROSITE-ProRule" id="PRU00175"/>
    </source>
</evidence>
<protein>
    <recommendedName>
        <fullName evidence="11">RING-type domain-containing protein</fullName>
    </recommendedName>
</protein>
<proteinExistence type="predicted"/>
<dbReference type="SMART" id="SM00184">
    <property type="entry name" value="RING"/>
    <property type="match status" value="1"/>
</dbReference>